<organism evidence="1 2">
    <name type="scientific">Lichtheimia corymbifera JMRC:FSU:9682</name>
    <dbReference type="NCBI Taxonomy" id="1263082"/>
    <lineage>
        <taxon>Eukaryota</taxon>
        <taxon>Fungi</taxon>
        <taxon>Fungi incertae sedis</taxon>
        <taxon>Mucoromycota</taxon>
        <taxon>Mucoromycotina</taxon>
        <taxon>Mucoromycetes</taxon>
        <taxon>Mucorales</taxon>
        <taxon>Lichtheimiaceae</taxon>
        <taxon>Lichtheimia</taxon>
    </lineage>
</organism>
<dbReference type="InterPro" id="IPR032675">
    <property type="entry name" value="LRR_dom_sf"/>
</dbReference>
<sequence>MAYSTWTDLCKQPTLKASSAKYAKPVYDSTIQLHQSLEPILSALNRHAIGLTKCTNYDAALRDADLMQQLSPSSPLGYIREATIYSEQGKQLEVIRICNHGLSIVDTMDTHYDTLQRAKMDAEQQQSKRIDFISQVPLDIVMTTLIPMFTGDLVLHSSKPTLFLHVSNVWRDRIIQHFGGLFFQIGDDEDANLSRVIVLSHCIEELEVDYYSKGTWLGDLLRNHDFCSLQELHITYASPNCIDHLISSLKSVSNILTQFTIAHDGNTMLPIEEILVTCPNLVSLNITQPNAADISSLSMTTWPKLTTLTTSSDDVITCDEVMAIGKRFPSLNSHHFASCEEMESIRIALDYYPWMNNIGFHEFGRDLALVSTMMVADTKTLGLRDLLSARDT</sequence>
<dbReference type="Gene3D" id="1.25.40.10">
    <property type="entry name" value="Tetratricopeptide repeat domain"/>
    <property type="match status" value="1"/>
</dbReference>
<dbReference type="Proteomes" id="UP000027586">
    <property type="component" value="Unassembled WGS sequence"/>
</dbReference>
<dbReference type="SUPFAM" id="SSF52047">
    <property type="entry name" value="RNI-like"/>
    <property type="match status" value="1"/>
</dbReference>
<accession>A0A068S749</accession>
<evidence type="ECO:0008006" key="3">
    <source>
        <dbReference type="Google" id="ProtNLM"/>
    </source>
</evidence>
<comment type="caution">
    <text evidence="1">The sequence shown here is derived from an EMBL/GenBank/DDBJ whole genome shotgun (WGS) entry which is preliminary data.</text>
</comment>
<dbReference type="EMBL" id="CBTN010000048">
    <property type="protein sequence ID" value="CDH57647.1"/>
    <property type="molecule type" value="Genomic_DNA"/>
</dbReference>
<gene>
    <name evidence="1" type="ORF">LCOR_08558.1</name>
</gene>
<dbReference type="VEuPathDB" id="FungiDB:LCOR_08558.1"/>
<reference evidence="1" key="1">
    <citation type="submission" date="2013-08" db="EMBL/GenBank/DDBJ databases">
        <title>Gene expansion shapes genome architecture in the human pathogen Lichtheimia corymbifera: an evolutionary genomics analysis in the ancient terrestrial Mucorales (Mucoromycotina).</title>
        <authorList>
            <person name="Schwartze V.U."/>
            <person name="Winter S."/>
            <person name="Shelest E."/>
            <person name="Marcet-Houben M."/>
            <person name="Horn F."/>
            <person name="Wehner S."/>
            <person name="Hoffmann K."/>
            <person name="Riege K."/>
            <person name="Sammeth M."/>
            <person name="Nowrousian M."/>
            <person name="Valiante V."/>
            <person name="Linde J."/>
            <person name="Jacobsen I.D."/>
            <person name="Marz M."/>
            <person name="Brakhage A.A."/>
            <person name="Gabaldon T."/>
            <person name="Bocker S."/>
            <person name="Voigt K."/>
        </authorList>
    </citation>
    <scope>NUCLEOTIDE SEQUENCE [LARGE SCALE GENOMIC DNA]</scope>
    <source>
        <strain evidence="1">FSU 9682</strain>
    </source>
</reference>
<proteinExistence type="predicted"/>
<evidence type="ECO:0000313" key="2">
    <source>
        <dbReference type="Proteomes" id="UP000027586"/>
    </source>
</evidence>
<dbReference type="SUPFAM" id="SSF48452">
    <property type="entry name" value="TPR-like"/>
    <property type="match status" value="1"/>
</dbReference>
<dbReference type="Gene3D" id="3.80.10.10">
    <property type="entry name" value="Ribonuclease Inhibitor"/>
    <property type="match status" value="1"/>
</dbReference>
<protein>
    <recommendedName>
        <fullName evidence="3">F-box domain-containing protein</fullName>
    </recommendedName>
</protein>
<dbReference type="AlphaFoldDB" id="A0A068S749"/>
<evidence type="ECO:0000313" key="1">
    <source>
        <dbReference type="EMBL" id="CDH57647.1"/>
    </source>
</evidence>
<dbReference type="InterPro" id="IPR011990">
    <property type="entry name" value="TPR-like_helical_dom_sf"/>
</dbReference>
<keyword evidence="2" id="KW-1185">Reference proteome</keyword>
<dbReference type="OrthoDB" id="2236134at2759"/>
<name>A0A068S749_9FUNG</name>